<reference evidence="1 2" key="1">
    <citation type="submission" date="2019-07" db="EMBL/GenBank/DDBJ databases">
        <title>WGS assembly of Gossypium tomentosum.</title>
        <authorList>
            <person name="Chen Z.J."/>
            <person name="Sreedasyam A."/>
            <person name="Ando A."/>
            <person name="Song Q."/>
            <person name="De L."/>
            <person name="Hulse-Kemp A."/>
            <person name="Ding M."/>
            <person name="Ye W."/>
            <person name="Kirkbride R."/>
            <person name="Jenkins J."/>
            <person name="Plott C."/>
            <person name="Lovell J."/>
            <person name="Lin Y.-M."/>
            <person name="Vaughn R."/>
            <person name="Liu B."/>
            <person name="Li W."/>
            <person name="Simpson S."/>
            <person name="Scheffler B."/>
            <person name="Saski C."/>
            <person name="Grover C."/>
            <person name="Hu G."/>
            <person name="Conover J."/>
            <person name="Carlson J."/>
            <person name="Shu S."/>
            <person name="Boston L."/>
            <person name="Williams M."/>
            <person name="Peterson D."/>
            <person name="Mcgee K."/>
            <person name="Jones D."/>
            <person name="Wendel J."/>
            <person name="Stelly D."/>
            <person name="Grimwood J."/>
            <person name="Schmutz J."/>
        </authorList>
    </citation>
    <scope>NUCLEOTIDE SEQUENCE [LARGE SCALE GENOMIC DNA]</scope>
    <source>
        <strain evidence="1">7179.01</strain>
    </source>
</reference>
<proteinExistence type="predicted"/>
<protein>
    <recommendedName>
        <fullName evidence="3">DUF4283 domain-containing protein</fullName>
    </recommendedName>
</protein>
<organism evidence="1 2">
    <name type="scientific">Gossypium tomentosum</name>
    <name type="common">Hawaiian cotton</name>
    <name type="synonym">Gossypium sandvicense</name>
    <dbReference type="NCBI Taxonomy" id="34277"/>
    <lineage>
        <taxon>Eukaryota</taxon>
        <taxon>Viridiplantae</taxon>
        <taxon>Streptophyta</taxon>
        <taxon>Embryophyta</taxon>
        <taxon>Tracheophyta</taxon>
        <taxon>Spermatophyta</taxon>
        <taxon>Magnoliopsida</taxon>
        <taxon>eudicotyledons</taxon>
        <taxon>Gunneridae</taxon>
        <taxon>Pentapetalae</taxon>
        <taxon>rosids</taxon>
        <taxon>malvids</taxon>
        <taxon>Malvales</taxon>
        <taxon>Malvaceae</taxon>
        <taxon>Malvoideae</taxon>
        <taxon>Gossypium</taxon>
    </lineage>
</organism>
<evidence type="ECO:0000313" key="2">
    <source>
        <dbReference type="Proteomes" id="UP000322667"/>
    </source>
</evidence>
<keyword evidence="2" id="KW-1185">Reference proteome</keyword>
<gene>
    <name evidence="1" type="ORF">ES332_A01G185700v1</name>
</gene>
<name>A0A5D2RSD4_GOSTO</name>
<dbReference type="AlphaFoldDB" id="A0A5D2RSD4"/>
<dbReference type="EMBL" id="CM017610">
    <property type="protein sequence ID" value="TYI43681.1"/>
    <property type="molecule type" value="Genomic_DNA"/>
</dbReference>
<evidence type="ECO:0000313" key="1">
    <source>
        <dbReference type="EMBL" id="TYI43681.1"/>
    </source>
</evidence>
<sequence>MESTLTTEKPLSWKDRFVGTGIRANRQTATLDDLHEGGDFELSEDDVVRSMIDGNPSINFSKRVIQILIKGMAHTVVIKLLGRNIGYSALQNKVYSLWKPSQSFRLMDVENGYFWLNSRIRRTSRRPCVKAPGLSTGST</sequence>
<dbReference type="Proteomes" id="UP000322667">
    <property type="component" value="Chromosome A01"/>
</dbReference>
<accession>A0A5D2RSD4</accession>
<evidence type="ECO:0008006" key="3">
    <source>
        <dbReference type="Google" id="ProtNLM"/>
    </source>
</evidence>